<dbReference type="EMBL" id="JBGBDC010000003">
    <property type="protein sequence ID" value="MEY2250981.1"/>
    <property type="molecule type" value="Genomic_DNA"/>
</dbReference>
<protein>
    <submittedName>
        <fullName evidence="2">Uncharacterized protein</fullName>
    </submittedName>
</protein>
<feature type="transmembrane region" description="Helical" evidence="1">
    <location>
        <begin position="37"/>
        <end position="60"/>
    </location>
</feature>
<dbReference type="RefSeq" id="WP_369459594.1">
    <property type="nucleotide sequence ID" value="NZ_JBGBDC010000003.1"/>
</dbReference>
<dbReference type="Proteomes" id="UP001562178">
    <property type="component" value="Unassembled WGS sequence"/>
</dbReference>
<keyword evidence="1" id="KW-0812">Transmembrane</keyword>
<name>A0ABV4B275_9BURK</name>
<sequence length="74" mass="7964">MWDFAISVSLSPEWAMVLIGSVRKFAETGAENNGDPWRLFCPAGFSVALVAAYLLVLLIIKFGLDIFLCGLAGA</sequence>
<evidence type="ECO:0000313" key="3">
    <source>
        <dbReference type="Proteomes" id="UP001562178"/>
    </source>
</evidence>
<keyword evidence="1" id="KW-0472">Membrane</keyword>
<comment type="caution">
    <text evidence="2">The sequence shown here is derived from an EMBL/GenBank/DDBJ whole genome shotgun (WGS) entry which is preliminary data.</text>
</comment>
<evidence type="ECO:0000256" key="1">
    <source>
        <dbReference type="SAM" id="Phobius"/>
    </source>
</evidence>
<proteinExistence type="predicted"/>
<gene>
    <name evidence="2" type="ORF">AB7A72_08205</name>
</gene>
<organism evidence="2 3">
    <name type="scientific">Comamonas sediminis</name>
    <dbReference type="NCBI Taxonomy" id="1783360"/>
    <lineage>
        <taxon>Bacteria</taxon>
        <taxon>Pseudomonadati</taxon>
        <taxon>Pseudomonadota</taxon>
        <taxon>Betaproteobacteria</taxon>
        <taxon>Burkholderiales</taxon>
        <taxon>Comamonadaceae</taxon>
        <taxon>Comamonas</taxon>
    </lineage>
</organism>
<accession>A0ABV4B275</accession>
<keyword evidence="1" id="KW-1133">Transmembrane helix</keyword>
<reference evidence="2 3" key="1">
    <citation type="journal article" date="2016" name="Int. J. Syst. Evol. Microbiol.">
        <title>Description of Comamonas sediminis sp. nov., isolated from lagoon sediments.</title>
        <authorList>
            <person name="Subhash Y."/>
            <person name="Bang J.J."/>
            <person name="You T.H."/>
            <person name="Lee S.S."/>
        </authorList>
    </citation>
    <scope>NUCLEOTIDE SEQUENCE [LARGE SCALE GENOMIC DNA]</scope>
    <source>
        <strain evidence="2 3">JCM 31169</strain>
    </source>
</reference>
<keyword evidence="3" id="KW-1185">Reference proteome</keyword>
<evidence type="ECO:0000313" key="2">
    <source>
        <dbReference type="EMBL" id="MEY2250981.1"/>
    </source>
</evidence>